<keyword evidence="5" id="KW-0347">Helicase</keyword>
<dbReference type="Gene3D" id="3.40.50.300">
    <property type="entry name" value="P-loop containing nucleotide triphosphate hydrolases"/>
    <property type="match status" value="1"/>
</dbReference>
<dbReference type="InterPro" id="IPR000330">
    <property type="entry name" value="SNF2_N"/>
</dbReference>
<name>A0ABN2VPT1_9ACTN</name>
<dbReference type="InterPro" id="IPR014001">
    <property type="entry name" value="Helicase_ATP-bd"/>
</dbReference>
<dbReference type="InterPro" id="IPR001650">
    <property type="entry name" value="Helicase_C-like"/>
</dbReference>
<dbReference type="InterPro" id="IPR022138">
    <property type="entry name" value="DUF3670"/>
</dbReference>
<dbReference type="RefSeq" id="WP_344322840.1">
    <property type="nucleotide sequence ID" value="NZ_BAAAPY010000001.1"/>
</dbReference>
<dbReference type="EMBL" id="BAAAPY010000001">
    <property type="protein sequence ID" value="GAA2068401.1"/>
    <property type="molecule type" value="Genomic_DNA"/>
</dbReference>
<dbReference type="Pfam" id="PF00271">
    <property type="entry name" value="Helicase_C"/>
    <property type="match status" value="1"/>
</dbReference>
<dbReference type="PROSITE" id="PS51194">
    <property type="entry name" value="HELICASE_CTER"/>
    <property type="match status" value="1"/>
</dbReference>
<dbReference type="CDD" id="cd18793">
    <property type="entry name" value="SF2_C_SNF"/>
    <property type="match status" value="1"/>
</dbReference>
<dbReference type="Pfam" id="PF12419">
    <property type="entry name" value="DUF3670"/>
    <property type="match status" value="1"/>
</dbReference>
<gene>
    <name evidence="5" type="ORF">GCM10009821_00180</name>
</gene>
<keyword evidence="1" id="KW-0378">Hydrolase</keyword>
<evidence type="ECO:0000256" key="1">
    <source>
        <dbReference type="ARBA" id="ARBA00022801"/>
    </source>
</evidence>
<feature type="region of interest" description="Disordered" evidence="2">
    <location>
        <begin position="123"/>
        <end position="146"/>
    </location>
</feature>
<dbReference type="PANTHER" id="PTHR10799">
    <property type="entry name" value="SNF2/RAD54 HELICASE FAMILY"/>
    <property type="match status" value="1"/>
</dbReference>
<evidence type="ECO:0000259" key="3">
    <source>
        <dbReference type="PROSITE" id="PS51192"/>
    </source>
</evidence>
<comment type="caution">
    <text evidence="5">The sequence shown here is derived from an EMBL/GenBank/DDBJ whole genome shotgun (WGS) entry which is preliminary data.</text>
</comment>
<dbReference type="SMART" id="SM00490">
    <property type="entry name" value="HELICc"/>
    <property type="match status" value="1"/>
</dbReference>
<dbReference type="InterPro" id="IPR038718">
    <property type="entry name" value="SNF2-like_sf"/>
</dbReference>
<evidence type="ECO:0000259" key="4">
    <source>
        <dbReference type="PROSITE" id="PS51194"/>
    </source>
</evidence>
<dbReference type="InterPro" id="IPR049730">
    <property type="entry name" value="SNF2/RAD54-like_C"/>
</dbReference>
<dbReference type="SUPFAM" id="SSF52540">
    <property type="entry name" value="P-loop containing nucleoside triphosphate hydrolases"/>
    <property type="match status" value="2"/>
</dbReference>
<dbReference type="GO" id="GO:0004386">
    <property type="term" value="F:helicase activity"/>
    <property type="evidence" value="ECO:0007669"/>
    <property type="project" value="UniProtKB-KW"/>
</dbReference>
<dbReference type="SMART" id="SM00487">
    <property type="entry name" value="DEXDc"/>
    <property type="match status" value="1"/>
</dbReference>
<dbReference type="Gene3D" id="3.40.50.10810">
    <property type="entry name" value="Tandem AAA-ATPase domain"/>
    <property type="match status" value="1"/>
</dbReference>
<protein>
    <submittedName>
        <fullName evidence="5">DEAD/DEAH box helicase</fullName>
    </submittedName>
</protein>
<sequence length="881" mass="97151">MTISTELRLLLRHPVDFEVADEPTESRFVFATPEGERRARASEAVGALSQGIRTTRADPSVRAWATPAILALRLMARGELTTPGVTERNQLQDAARAVDPDPVAAREKVEGFLAALAQESPAVATTPQNGISRPGDAPPVVPRARPRQRTVAARLDVRFLPHEPASDDRVDEAEDPPVAEVTLRVKPTDTGWGWADAADLWRREDHHFGAGSRESVQLLLGRVSDAWAPLATLPRLLAAQAPLQVTADELAELGSSRTTARLQAERIEVDWPAELVRELETHATVRADTARDSGRPRFFDAQTLFRFDWEVAVGGDALTAAELDELATSQHGLLRLRDQWVFVDPNRLRRVLDERSRTITAVEALRAAATGTLEVDGLTTEVTTVGWLEEIRQRLAARGEQQPVEQPNDLHGELRDYQLLGLRWMVQLVELGLGGILADDMGLGKTVMLIALHLHRTEQAHRQGHASAPTLVVCPASVLGNWEREIGRFAPDVPVRRLHGSGRTLEGADQGFVLTTYATMRRDVESLREHPPGWGLVVADEAQNVKNPASGTARALRTIGSEVNLALTGTPVENNLDELWALLDWTTPGLLGGQQEFRSRWSRRVEAGDADRAARLAGLISPFVLRRRKSDPGIAPELPPKTETDYRVSLTREQVGLYEAVVRRTMREVEAATGMARRGLVVKLLTQLKQICNHPAQFLRQPDAPLRGRSGKLVVLDELLDDIVPSGSAALLFTQYARMGDLLQRHLQERSIGSQFLHGGVPLRQREQMVRRFQDGEVPVFVLSLRAAGTGLNLTRADHVIHVDRWWNPAVEDQATDRAHRIGQTQRVQVHRLISEGTIEESVAELITAKRTLADAVVNAGEGALTELSDAELADLVRLRS</sequence>
<dbReference type="PROSITE" id="PS51192">
    <property type="entry name" value="HELICASE_ATP_BIND_1"/>
    <property type="match status" value="1"/>
</dbReference>
<proteinExistence type="predicted"/>
<dbReference type="InterPro" id="IPR027417">
    <property type="entry name" value="P-loop_NTPase"/>
</dbReference>
<evidence type="ECO:0000256" key="2">
    <source>
        <dbReference type="SAM" id="MobiDB-lite"/>
    </source>
</evidence>
<keyword evidence="6" id="KW-1185">Reference proteome</keyword>
<feature type="domain" description="Helicase C-terminal" evidence="4">
    <location>
        <begin position="715"/>
        <end position="869"/>
    </location>
</feature>
<reference evidence="5 6" key="1">
    <citation type="journal article" date="2019" name="Int. J. Syst. Evol. Microbiol.">
        <title>The Global Catalogue of Microorganisms (GCM) 10K type strain sequencing project: providing services to taxonomists for standard genome sequencing and annotation.</title>
        <authorList>
            <consortium name="The Broad Institute Genomics Platform"/>
            <consortium name="The Broad Institute Genome Sequencing Center for Infectious Disease"/>
            <person name="Wu L."/>
            <person name="Ma J."/>
        </authorList>
    </citation>
    <scope>NUCLEOTIDE SEQUENCE [LARGE SCALE GENOMIC DNA]</scope>
    <source>
        <strain evidence="5 6">JCM 15749</strain>
    </source>
</reference>
<dbReference type="Proteomes" id="UP001501480">
    <property type="component" value="Unassembled WGS sequence"/>
</dbReference>
<accession>A0ABN2VPT1</accession>
<evidence type="ECO:0000313" key="5">
    <source>
        <dbReference type="EMBL" id="GAA2068401.1"/>
    </source>
</evidence>
<dbReference type="Pfam" id="PF00176">
    <property type="entry name" value="SNF2-rel_dom"/>
    <property type="match status" value="1"/>
</dbReference>
<organism evidence="5 6">
    <name type="scientific">Aeromicrobium halocynthiae</name>
    <dbReference type="NCBI Taxonomy" id="560557"/>
    <lineage>
        <taxon>Bacteria</taxon>
        <taxon>Bacillati</taxon>
        <taxon>Actinomycetota</taxon>
        <taxon>Actinomycetes</taxon>
        <taxon>Propionibacteriales</taxon>
        <taxon>Nocardioidaceae</taxon>
        <taxon>Aeromicrobium</taxon>
    </lineage>
</organism>
<keyword evidence="5" id="KW-0547">Nucleotide-binding</keyword>
<feature type="domain" description="Helicase ATP-binding" evidence="3">
    <location>
        <begin position="426"/>
        <end position="589"/>
    </location>
</feature>
<keyword evidence="5" id="KW-0067">ATP-binding</keyword>
<evidence type="ECO:0000313" key="6">
    <source>
        <dbReference type="Proteomes" id="UP001501480"/>
    </source>
</evidence>